<comment type="caution">
    <text evidence="2">The sequence shown here is derived from an EMBL/GenBank/DDBJ whole genome shotgun (WGS) entry which is preliminary data.</text>
</comment>
<evidence type="ECO:0000313" key="3">
    <source>
        <dbReference type="Proteomes" id="UP000578686"/>
    </source>
</evidence>
<dbReference type="Proteomes" id="UP000578686">
    <property type="component" value="Unassembled WGS sequence"/>
</dbReference>
<organism evidence="2 3">
    <name type="scientific">Streptomyces lonarensis</name>
    <dbReference type="NCBI Taxonomy" id="700599"/>
    <lineage>
        <taxon>Bacteria</taxon>
        <taxon>Bacillati</taxon>
        <taxon>Actinomycetota</taxon>
        <taxon>Actinomycetes</taxon>
        <taxon>Kitasatosporales</taxon>
        <taxon>Streptomycetaceae</taxon>
        <taxon>Streptomyces</taxon>
    </lineage>
</organism>
<reference evidence="2 3" key="1">
    <citation type="submission" date="2020-03" db="EMBL/GenBank/DDBJ databases">
        <title>Draft genome of Streptomyces sp. ventii, isolated from the Axial Seamount in the Pacific Ocean, and resequencing of the two type strains Streptomyces lonarensis strain NCL 716 and Streptomyces bohaiensis strain 11A07.</title>
        <authorList>
            <person name="Loughran R.M."/>
            <person name="Pfannmuller K.M."/>
            <person name="Wasson B.J."/>
            <person name="Deadmond M.C."/>
            <person name="Paddock B.E."/>
            <person name="Koyack M.J."/>
            <person name="Gallegos D.A."/>
            <person name="Mitchell E.A."/>
            <person name="Ushijima B."/>
            <person name="Saw J.H."/>
            <person name="Mcphail K.L."/>
            <person name="Videau P."/>
        </authorList>
    </citation>
    <scope>NUCLEOTIDE SEQUENCE [LARGE SCALE GENOMIC DNA]</scope>
    <source>
        <strain evidence="2 3">NCL716</strain>
    </source>
</reference>
<dbReference type="AlphaFoldDB" id="A0A7X6HZD2"/>
<gene>
    <name evidence="2" type="ORF">HCN56_12465</name>
</gene>
<feature type="non-terminal residue" evidence="2">
    <location>
        <position position="63"/>
    </location>
</feature>
<proteinExistence type="predicted"/>
<feature type="compositionally biased region" description="Pro residues" evidence="1">
    <location>
        <begin position="1"/>
        <end position="15"/>
    </location>
</feature>
<dbReference type="EMBL" id="JAAVJD010000079">
    <property type="protein sequence ID" value="NJQ06375.1"/>
    <property type="molecule type" value="Genomic_DNA"/>
</dbReference>
<evidence type="ECO:0000256" key="1">
    <source>
        <dbReference type="SAM" id="MobiDB-lite"/>
    </source>
</evidence>
<sequence length="63" mass="6179">MHAPAPTDPPTPAPTPTDGDGEHTLTLTDPATEQVITTLPGTGVVARHQVGAGGEAAVGEVAV</sequence>
<feature type="region of interest" description="Disordered" evidence="1">
    <location>
        <begin position="1"/>
        <end position="26"/>
    </location>
</feature>
<evidence type="ECO:0000313" key="2">
    <source>
        <dbReference type="EMBL" id="NJQ06375.1"/>
    </source>
</evidence>
<protein>
    <submittedName>
        <fullName evidence="2">Uncharacterized protein</fullName>
    </submittedName>
</protein>
<name>A0A7X6HZD2_9ACTN</name>
<keyword evidence="3" id="KW-1185">Reference proteome</keyword>
<accession>A0A7X6HZD2</accession>